<dbReference type="Pfam" id="PF25954">
    <property type="entry name" value="Beta-barrel_RND_2"/>
    <property type="match status" value="1"/>
</dbReference>
<dbReference type="Gene3D" id="2.40.420.20">
    <property type="match status" value="1"/>
</dbReference>
<feature type="domain" description="CusB-like beta-barrel" evidence="5">
    <location>
        <begin position="139"/>
        <end position="211"/>
    </location>
</feature>
<dbReference type="PANTHER" id="PTHR30097:SF4">
    <property type="entry name" value="SLR6042 PROTEIN"/>
    <property type="match status" value="1"/>
</dbReference>
<dbReference type="Pfam" id="PF25975">
    <property type="entry name" value="CzcB_C"/>
    <property type="match status" value="1"/>
</dbReference>
<evidence type="ECO:0000313" key="9">
    <source>
        <dbReference type="Proteomes" id="UP001476282"/>
    </source>
</evidence>
<comment type="similarity">
    <text evidence="1">Belongs to the membrane fusion protein (MFP) (TC 8.A.1) family.</text>
</comment>
<evidence type="ECO:0000313" key="8">
    <source>
        <dbReference type="EMBL" id="GAA5481247.1"/>
    </source>
</evidence>
<keyword evidence="4" id="KW-0472">Membrane</keyword>
<dbReference type="InterPro" id="IPR058647">
    <property type="entry name" value="BSH_CzcB-like"/>
</dbReference>
<keyword evidence="9" id="KW-1185">Reference proteome</keyword>
<dbReference type="InterPro" id="IPR006143">
    <property type="entry name" value="RND_pump_MFP"/>
</dbReference>
<gene>
    <name evidence="8" type="ORF">Hsar01_00454</name>
</gene>
<sequence>MKNIIYFLLAVSALGQDSNTVILDETAVKNLRLETVVAEERDFERTVFAVGRVEEIPGNRYSVSSRISGRAIEVNAFMGEQVTEGQVLVRVESRQPGNPPPTIELRAPHDGLITASHVLKGQPVEPDKDLLDISDRSELWVVAQIPEQMAAGIGKGTSARIHFPALGGEPVTAELLRFGVQANRDAGSVEGVFQVPNEDGRLLPGMRAEFEIVVDTRPGVLAIPETAVQGDPASRVVFVRDFDLPNAFDRVPVVLGEKGGGWVEVQEGLFPGDEVVTRGSYSLGFVGGASGMSLKEALDAAHGHEHNEDGSEMTAEQKAEHDHEDGDHDDHAEASSAPGWVLWFAISASIAALVFAQLWWNSQRKEA</sequence>
<evidence type="ECO:0000256" key="4">
    <source>
        <dbReference type="SAM" id="Phobius"/>
    </source>
</evidence>
<dbReference type="NCBIfam" id="TIGR01730">
    <property type="entry name" value="RND_mfp"/>
    <property type="match status" value="1"/>
</dbReference>
<feature type="transmembrane region" description="Helical" evidence="4">
    <location>
        <begin position="340"/>
        <end position="360"/>
    </location>
</feature>
<name>A0ABP9UKM8_9BACT</name>
<evidence type="ECO:0000256" key="1">
    <source>
        <dbReference type="ARBA" id="ARBA00009477"/>
    </source>
</evidence>
<reference evidence="8 9" key="1">
    <citation type="submission" date="2024-02" db="EMBL/GenBank/DDBJ databases">
        <title>Haloferula sargassicola NBRC 104335.</title>
        <authorList>
            <person name="Ichikawa N."/>
            <person name="Katano-Makiyama Y."/>
            <person name="Hidaka K."/>
        </authorList>
    </citation>
    <scope>NUCLEOTIDE SEQUENCE [LARGE SCALE GENOMIC DNA]</scope>
    <source>
        <strain evidence="8 9">NBRC 104335</strain>
    </source>
</reference>
<dbReference type="PANTHER" id="PTHR30097">
    <property type="entry name" value="CATION EFFLUX SYSTEM PROTEIN CUSB"/>
    <property type="match status" value="1"/>
</dbReference>
<dbReference type="RefSeq" id="WP_353565404.1">
    <property type="nucleotide sequence ID" value="NZ_BAABRI010000002.1"/>
</dbReference>
<dbReference type="EMBL" id="BAABRI010000002">
    <property type="protein sequence ID" value="GAA5481247.1"/>
    <property type="molecule type" value="Genomic_DNA"/>
</dbReference>
<dbReference type="InterPro" id="IPR058792">
    <property type="entry name" value="Beta-barrel_RND_2"/>
</dbReference>
<organism evidence="8 9">
    <name type="scientific">Haloferula sargassicola</name>
    <dbReference type="NCBI Taxonomy" id="490096"/>
    <lineage>
        <taxon>Bacteria</taxon>
        <taxon>Pseudomonadati</taxon>
        <taxon>Verrucomicrobiota</taxon>
        <taxon>Verrucomicrobiia</taxon>
        <taxon>Verrucomicrobiales</taxon>
        <taxon>Verrucomicrobiaceae</taxon>
        <taxon>Haloferula</taxon>
    </lineage>
</organism>
<feature type="region of interest" description="Disordered" evidence="3">
    <location>
        <begin position="299"/>
        <end position="333"/>
    </location>
</feature>
<accession>A0ABP9UKM8</accession>
<dbReference type="Gene3D" id="2.40.30.170">
    <property type="match status" value="1"/>
</dbReference>
<keyword evidence="4" id="KW-0812">Transmembrane</keyword>
<protein>
    <recommendedName>
        <fullName evidence="10">RND efflux pump membrane fusion protein barrel-sandwich domain-containing protein</fullName>
    </recommendedName>
</protein>
<feature type="domain" description="CzcB-like C-terminal circularly permuted SH3-like" evidence="7">
    <location>
        <begin position="221"/>
        <end position="283"/>
    </location>
</feature>
<dbReference type="Proteomes" id="UP001476282">
    <property type="component" value="Unassembled WGS sequence"/>
</dbReference>
<evidence type="ECO:0000259" key="7">
    <source>
        <dbReference type="Pfam" id="PF25975"/>
    </source>
</evidence>
<evidence type="ECO:0008006" key="10">
    <source>
        <dbReference type="Google" id="ProtNLM"/>
    </source>
</evidence>
<evidence type="ECO:0000259" key="6">
    <source>
        <dbReference type="Pfam" id="PF25973"/>
    </source>
</evidence>
<evidence type="ECO:0000259" key="5">
    <source>
        <dbReference type="Pfam" id="PF25954"/>
    </source>
</evidence>
<evidence type="ECO:0000256" key="3">
    <source>
        <dbReference type="SAM" id="MobiDB-lite"/>
    </source>
</evidence>
<keyword evidence="4" id="KW-1133">Transmembrane helix</keyword>
<comment type="caution">
    <text evidence="8">The sequence shown here is derived from an EMBL/GenBank/DDBJ whole genome shotgun (WGS) entry which is preliminary data.</text>
</comment>
<proteinExistence type="inferred from homology"/>
<dbReference type="Gene3D" id="2.40.50.100">
    <property type="match status" value="1"/>
</dbReference>
<evidence type="ECO:0000256" key="2">
    <source>
        <dbReference type="ARBA" id="ARBA00022448"/>
    </source>
</evidence>
<dbReference type="SUPFAM" id="SSF111369">
    <property type="entry name" value="HlyD-like secretion proteins"/>
    <property type="match status" value="1"/>
</dbReference>
<dbReference type="Pfam" id="PF25973">
    <property type="entry name" value="BSH_CzcB"/>
    <property type="match status" value="1"/>
</dbReference>
<keyword evidence="2" id="KW-0813">Transport</keyword>
<feature type="domain" description="CzcB-like barrel-sandwich hybrid" evidence="6">
    <location>
        <begin position="62"/>
        <end position="135"/>
    </location>
</feature>
<dbReference type="InterPro" id="IPR058649">
    <property type="entry name" value="CzcB_C"/>
</dbReference>
<dbReference type="InterPro" id="IPR051909">
    <property type="entry name" value="MFP_Cation_Efflux"/>
</dbReference>